<sequence length="172" mass="18198">MKVEGTFQYMTPHGIVFNVSQITLTDLTDLTDSERGRLRELHFGEAKSAHYQVNSKVVEMYDKMQAKNLPCVMMIGISKPLTRQQADALDAQRTRLANLGASAFGGAAGTVGGLAGPVGSFAAGTVVTAGVRSYVNDALPTYHAGDVIVSIQAQVNGGIGPQRSSESLIIKT</sequence>
<comment type="caution">
    <text evidence="1">The sequence shown here is derived from an EMBL/GenBank/DDBJ whole genome shotgun (WGS) entry which is preliminary data.</text>
</comment>
<accession>A0A423H158</accession>
<dbReference type="Proteomes" id="UP000284684">
    <property type="component" value="Unassembled WGS sequence"/>
</dbReference>
<organism evidence="1 2">
    <name type="scientific">Pseudomonas brassicacearum</name>
    <dbReference type="NCBI Taxonomy" id="930166"/>
    <lineage>
        <taxon>Bacteria</taxon>
        <taxon>Pseudomonadati</taxon>
        <taxon>Pseudomonadota</taxon>
        <taxon>Gammaproteobacteria</taxon>
        <taxon>Pseudomonadales</taxon>
        <taxon>Pseudomonadaceae</taxon>
        <taxon>Pseudomonas</taxon>
    </lineage>
</organism>
<dbReference type="EMBL" id="MOBI01000002">
    <property type="protein sequence ID" value="RON05472.1"/>
    <property type="molecule type" value="Genomic_DNA"/>
</dbReference>
<reference evidence="1 2" key="1">
    <citation type="submission" date="2016-10" db="EMBL/GenBank/DDBJ databases">
        <title>Comparative genome analysis of multiple Pseudomonas spp. focuses on biocontrol and plant growth promoting traits.</title>
        <authorList>
            <person name="Tao X.-Y."/>
            <person name="Taylor C.G."/>
        </authorList>
    </citation>
    <scope>NUCLEOTIDE SEQUENCE [LARGE SCALE GENOMIC DNA]</scope>
    <source>
        <strain evidence="1 2">37D10</strain>
    </source>
</reference>
<proteinExistence type="predicted"/>
<dbReference type="RefSeq" id="WP_123580608.1">
    <property type="nucleotide sequence ID" value="NZ_MOBI01000002.1"/>
</dbReference>
<name>A0A423H158_9PSED</name>
<gene>
    <name evidence="1" type="ORF">BK658_01685</name>
</gene>
<evidence type="ECO:0000313" key="2">
    <source>
        <dbReference type="Proteomes" id="UP000284684"/>
    </source>
</evidence>
<dbReference type="AlphaFoldDB" id="A0A423H158"/>
<evidence type="ECO:0000313" key="1">
    <source>
        <dbReference type="EMBL" id="RON05472.1"/>
    </source>
</evidence>
<protein>
    <submittedName>
        <fullName evidence="1">Uncharacterized protein</fullName>
    </submittedName>
</protein>